<evidence type="ECO:0000256" key="1">
    <source>
        <dbReference type="ARBA" id="ARBA00006611"/>
    </source>
</evidence>
<dbReference type="PANTHER" id="PTHR30258">
    <property type="entry name" value="TYPE II SECRETION SYSTEM PROTEIN GSPE-RELATED"/>
    <property type="match status" value="1"/>
</dbReference>
<keyword evidence="3" id="KW-0067">ATP-binding</keyword>
<evidence type="ECO:0000313" key="5">
    <source>
        <dbReference type="EMBL" id="MFC6201891.1"/>
    </source>
</evidence>
<dbReference type="InterPro" id="IPR047667">
    <property type="entry name" value="ATPase_ComGA"/>
</dbReference>
<comment type="similarity">
    <text evidence="1">Belongs to the GSP E family.</text>
</comment>
<dbReference type="RefSeq" id="WP_137615699.1">
    <property type="nucleotide sequence ID" value="NZ_BJDI01000003.1"/>
</dbReference>
<dbReference type="SUPFAM" id="SSF52540">
    <property type="entry name" value="P-loop containing nucleoside triphosphate hydrolases"/>
    <property type="match status" value="1"/>
</dbReference>
<dbReference type="InterPro" id="IPR027417">
    <property type="entry name" value="P-loop_NTPase"/>
</dbReference>
<reference evidence="6" key="1">
    <citation type="journal article" date="2019" name="Int. J. Syst. Evol. Microbiol.">
        <title>The Global Catalogue of Microorganisms (GCM) 10K type strain sequencing project: providing services to taxonomists for standard genome sequencing and annotation.</title>
        <authorList>
            <consortium name="The Broad Institute Genomics Platform"/>
            <consortium name="The Broad Institute Genome Sequencing Center for Infectious Disease"/>
            <person name="Wu L."/>
            <person name="Ma J."/>
        </authorList>
    </citation>
    <scope>NUCLEOTIDE SEQUENCE [LARGE SCALE GENOMIC DNA]</scope>
    <source>
        <strain evidence="6">CCM 8930</strain>
    </source>
</reference>
<dbReference type="InterPro" id="IPR001482">
    <property type="entry name" value="T2SS/T4SS_dom"/>
</dbReference>
<evidence type="ECO:0000313" key="6">
    <source>
        <dbReference type="Proteomes" id="UP001596171"/>
    </source>
</evidence>
<protein>
    <submittedName>
        <fullName evidence="5">Competence type IV pilus ATPase ComGA</fullName>
    </submittedName>
</protein>
<proteinExistence type="inferred from homology"/>
<evidence type="ECO:0000256" key="2">
    <source>
        <dbReference type="ARBA" id="ARBA00022741"/>
    </source>
</evidence>
<gene>
    <name evidence="5" type="primary">comGA</name>
    <name evidence="5" type="ORF">ACFP1L_08425</name>
</gene>
<sequence length="326" mass="36027">MSVEAQLSTIIQAAVDQQASDIYWLPAASEYQVLLQTAGELQTLMTLETAVAQQLINHIKYRSNMAISDHRRPQLGAMSVVIAEEALNLRISAVGDFLGRESLVVRLLYQSRSAALQYLIPTQRAQLQQLMQQTGLILFSGPMGAGKTSTMYDLVRNLGRPQVVMTIEDPVEIYEPKFLQLQVNVAAQMTYSDLLKVGLRHHPEVFIIGEIRDAETAQIAVQAALSGHLVLSTIHARGVYGVVPRLQQLGVDPETLQQALSAASYQRLIPLAAGGQAAYFDIITAQQPLQLADKTQMMTSEWGEHLEEQHAVGRITAQTMARYQEH</sequence>
<evidence type="ECO:0000256" key="3">
    <source>
        <dbReference type="ARBA" id="ARBA00022840"/>
    </source>
</evidence>
<keyword evidence="2" id="KW-0547">Nucleotide-binding</keyword>
<dbReference type="Gene3D" id="3.40.50.300">
    <property type="entry name" value="P-loop containing nucleotide triphosphate hydrolases"/>
    <property type="match status" value="1"/>
</dbReference>
<dbReference type="Pfam" id="PF00437">
    <property type="entry name" value="T2SSE"/>
    <property type="match status" value="1"/>
</dbReference>
<dbReference type="CDD" id="cd01129">
    <property type="entry name" value="PulE-GspE-like"/>
    <property type="match status" value="1"/>
</dbReference>
<comment type="caution">
    <text evidence="5">The sequence shown here is derived from an EMBL/GenBank/DDBJ whole genome shotgun (WGS) entry which is preliminary data.</text>
</comment>
<dbReference type="NCBIfam" id="NF041000">
    <property type="entry name" value="ATPase_ComGA"/>
    <property type="match status" value="1"/>
</dbReference>
<feature type="domain" description="Bacterial type II secretion system protein E" evidence="4">
    <location>
        <begin position="3"/>
        <end position="317"/>
    </location>
</feature>
<dbReference type="Gene3D" id="3.30.450.90">
    <property type="match status" value="1"/>
</dbReference>
<name>A0ABW1SKX8_9LACO</name>
<dbReference type="EMBL" id="JBHSSE010000018">
    <property type="protein sequence ID" value="MFC6201891.1"/>
    <property type="molecule type" value="Genomic_DNA"/>
</dbReference>
<organism evidence="5 6">
    <name type="scientific">Lactiplantibacillus nangangensis</name>
    <dbReference type="NCBI Taxonomy" id="2559917"/>
    <lineage>
        <taxon>Bacteria</taxon>
        <taxon>Bacillati</taxon>
        <taxon>Bacillota</taxon>
        <taxon>Bacilli</taxon>
        <taxon>Lactobacillales</taxon>
        <taxon>Lactobacillaceae</taxon>
        <taxon>Lactiplantibacillus</taxon>
    </lineage>
</organism>
<dbReference type="PANTHER" id="PTHR30258:SF2">
    <property type="entry name" value="COMG OPERON PROTEIN 1"/>
    <property type="match status" value="1"/>
</dbReference>
<accession>A0ABW1SKX8</accession>
<dbReference type="Proteomes" id="UP001596171">
    <property type="component" value="Unassembled WGS sequence"/>
</dbReference>
<evidence type="ECO:0000259" key="4">
    <source>
        <dbReference type="Pfam" id="PF00437"/>
    </source>
</evidence>
<keyword evidence="6" id="KW-1185">Reference proteome</keyword>